<dbReference type="SMART" id="SM00267">
    <property type="entry name" value="GGDEF"/>
    <property type="match status" value="1"/>
</dbReference>
<dbReference type="PROSITE" id="PS50887">
    <property type="entry name" value="GGDEF"/>
    <property type="match status" value="1"/>
</dbReference>
<dbReference type="CDD" id="cd00077">
    <property type="entry name" value="HDc"/>
    <property type="match status" value="1"/>
</dbReference>
<feature type="transmembrane region" description="Helical" evidence="1">
    <location>
        <begin position="205"/>
        <end position="223"/>
    </location>
</feature>
<accession>A0A0J6CKZ9</accession>
<comment type="caution">
    <text evidence="4">The sequence shown here is derived from an EMBL/GenBank/DDBJ whole genome shotgun (WGS) entry which is preliminary data.</text>
</comment>
<keyword evidence="5" id="KW-1185">Reference proteome</keyword>
<feature type="transmembrane region" description="Helical" evidence="1">
    <location>
        <begin position="149"/>
        <end position="167"/>
    </location>
</feature>
<dbReference type="InterPro" id="IPR043128">
    <property type="entry name" value="Rev_trsase/Diguanyl_cyclase"/>
</dbReference>
<organism evidence="4 5">
    <name type="scientific">Guptibacillus hwajinpoensis</name>
    <dbReference type="NCBI Taxonomy" id="208199"/>
    <lineage>
        <taxon>Bacteria</taxon>
        <taxon>Bacillati</taxon>
        <taxon>Bacillota</taxon>
        <taxon>Bacilli</taxon>
        <taxon>Bacillales</taxon>
        <taxon>Guptibacillaceae</taxon>
        <taxon>Guptibacillus</taxon>
    </lineage>
</organism>
<dbReference type="AlphaFoldDB" id="A0A0J6CKZ9"/>
<dbReference type="Pfam" id="PF00990">
    <property type="entry name" value="GGDEF"/>
    <property type="match status" value="1"/>
</dbReference>
<evidence type="ECO:0000313" key="5">
    <source>
        <dbReference type="Proteomes" id="UP000035996"/>
    </source>
</evidence>
<feature type="transmembrane region" description="Helical" evidence="1">
    <location>
        <begin position="40"/>
        <end position="61"/>
    </location>
</feature>
<dbReference type="GO" id="GO:0016787">
    <property type="term" value="F:hydrolase activity"/>
    <property type="evidence" value="ECO:0007669"/>
    <property type="project" value="UniProtKB-KW"/>
</dbReference>
<dbReference type="CDD" id="cd01949">
    <property type="entry name" value="GGDEF"/>
    <property type="match status" value="1"/>
</dbReference>
<dbReference type="SUPFAM" id="SSF55073">
    <property type="entry name" value="Nucleotide cyclase"/>
    <property type="match status" value="1"/>
</dbReference>
<evidence type="ECO:0000256" key="1">
    <source>
        <dbReference type="SAM" id="Phobius"/>
    </source>
</evidence>
<evidence type="ECO:0000313" key="4">
    <source>
        <dbReference type="EMBL" id="KMM36911.1"/>
    </source>
</evidence>
<dbReference type="InterPro" id="IPR003607">
    <property type="entry name" value="HD/PDEase_dom"/>
</dbReference>
<dbReference type="PATRIC" id="fig|157733.3.peg.733"/>
<feature type="transmembrane region" description="Helical" evidence="1">
    <location>
        <begin position="110"/>
        <end position="129"/>
    </location>
</feature>
<feature type="transmembrane region" description="Helical" evidence="1">
    <location>
        <begin position="12"/>
        <end position="33"/>
    </location>
</feature>
<dbReference type="SMART" id="SM00471">
    <property type="entry name" value="HDc"/>
    <property type="match status" value="1"/>
</dbReference>
<dbReference type="Gene3D" id="1.10.3210.10">
    <property type="entry name" value="Hypothetical protein af1432"/>
    <property type="match status" value="1"/>
</dbReference>
<dbReference type="OrthoDB" id="9759601at2"/>
<keyword evidence="1" id="KW-0472">Membrane</keyword>
<feature type="transmembrane region" description="Helical" evidence="1">
    <location>
        <begin position="179"/>
        <end position="199"/>
    </location>
</feature>
<dbReference type="InterPro" id="IPR029787">
    <property type="entry name" value="Nucleotide_cyclase"/>
</dbReference>
<proteinExistence type="predicted"/>
<dbReference type="PROSITE" id="PS51832">
    <property type="entry name" value="HD_GYP"/>
    <property type="match status" value="1"/>
</dbReference>
<name>A0A0J6CKZ9_9BACL</name>
<dbReference type="PANTHER" id="PTHR43155">
    <property type="entry name" value="CYCLIC DI-GMP PHOSPHODIESTERASE PA4108-RELATED"/>
    <property type="match status" value="1"/>
</dbReference>
<dbReference type="PANTHER" id="PTHR43155:SF2">
    <property type="entry name" value="CYCLIC DI-GMP PHOSPHODIESTERASE PA4108"/>
    <property type="match status" value="1"/>
</dbReference>
<evidence type="ECO:0000259" key="3">
    <source>
        <dbReference type="PROSITE" id="PS51832"/>
    </source>
</evidence>
<evidence type="ECO:0000259" key="2">
    <source>
        <dbReference type="PROSITE" id="PS50887"/>
    </source>
</evidence>
<dbReference type="NCBIfam" id="TIGR00254">
    <property type="entry name" value="GGDEF"/>
    <property type="match status" value="1"/>
</dbReference>
<dbReference type="SUPFAM" id="SSF109604">
    <property type="entry name" value="HD-domain/PDEase-like"/>
    <property type="match status" value="1"/>
</dbReference>
<reference evidence="4" key="1">
    <citation type="submission" date="2015-06" db="EMBL/GenBank/DDBJ databases">
        <authorList>
            <person name="Liu B."/>
            <person name="Wang J."/>
            <person name="Zhu Y."/>
            <person name="Liu G."/>
            <person name="Chen Q."/>
            <person name="Zheng C."/>
            <person name="Che J."/>
            <person name="Ge C."/>
            <person name="Shi H."/>
            <person name="Pan Z."/>
            <person name="Liu X."/>
        </authorList>
    </citation>
    <scope>NUCLEOTIDE SEQUENCE [LARGE SCALE GENOMIC DNA]</scope>
    <source>
        <strain evidence="4">DSM 16346</strain>
    </source>
</reference>
<feature type="transmembrane region" description="Helical" evidence="1">
    <location>
        <begin position="73"/>
        <end position="98"/>
    </location>
</feature>
<gene>
    <name evidence="4" type="ORF">AB986_13435</name>
</gene>
<keyword evidence="1" id="KW-0812">Transmembrane</keyword>
<feature type="domain" description="GGDEF" evidence="2">
    <location>
        <begin position="267"/>
        <end position="402"/>
    </location>
</feature>
<feature type="domain" description="HD-GYP" evidence="3">
    <location>
        <begin position="411"/>
        <end position="606"/>
    </location>
</feature>
<dbReference type="Proteomes" id="UP000035996">
    <property type="component" value="Unassembled WGS sequence"/>
</dbReference>
<dbReference type="STRING" id="157733.AB986_13435"/>
<dbReference type="EMBL" id="LELK01000004">
    <property type="protein sequence ID" value="KMM36911.1"/>
    <property type="molecule type" value="Genomic_DNA"/>
</dbReference>
<protein>
    <submittedName>
        <fullName evidence="4">HD family phosphohydrolase</fullName>
    </submittedName>
</protein>
<sequence>MKGIFQKNSQVVGAYILLASIAGTTLFTTQYLLSFTSPNWSLAFTFIVAILLLNHYTILLPPSGNSLSMDSSIYLAVLFVLGLNLALTILLVTSIIYALFKRSVVWWKHLFNFSIYSIMIVGAYEIFILSGGAPESLSFYNVTSYISSLSIYFLLNVLLIGIFFLLTATENLLTIFHSIFKETISSYLITLVLSLILVLLMQQEIIIGLVLFTSVAVLLSMSFKQYFELYLEVSQKADVDHLTELYNHGYFKSLLEEEIRTARATGQPISIGLIDLDDFKKYNDQHGHLQGDKLLKHFGAELKKNASESSTAARYGGEEFAILMPGKTELEAYHFVNQFRKTVNDIYFKGVEILPHGCLSFSAGVVQFNKDMFHTSEVLEKADQAMYYAKTKGKNNVCIYKAEHMAREMHYNKNEMELLEQQLKIFLYKDVYTYKHSRRVYEYAIEFSSKLNLNATDEKTLVMGALIHDIGKLEIPRDVINKVGKLTKDEWTMVQKHVIWGREIVATNRELHHLLPLVELHHERYDGKGYPYGLSGEEIPRLVRMLTIIDSFDAMTTERPYQTTKSFNEAIIELEKCAGTQFDRELVQQFIPVIKENPTLYEKTNEETVHIGM</sequence>
<dbReference type="Pfam" id="PF13487">
    <property type="entry name" value="HD_5"/>
    <property type="match status" value="1"/>
</dbReference>
<dbReference type="InterPro" id="IPR037522">
    <property type="entry name" value="HD_GYP_dom"/>
</dbReference>
<keyword evidence="1" id="KW-1133">Transmembrane helix</keyword>
<dbReference type="RefSeq" id="WP_048311627.1">
    <property type="nucleotide sequence ID" value="NZ_CP119526.1"/>
</dbReference>
<dbReference type="InterPro" id="IPR000160">
    <property type="entry name" value="GGDEF_dom"/>
</dbReference>
<dbReference type="Gene3D" id="3.30.70.270">
    <property type="match status" value="1"/>
</dbReference>
<dbReference type="FunFam" id="3.30.70.270:FF:000001">
    <property type="entry name" value="Diguanylate cyclase domain protein"/>
    <property type="match status" value="1"/>
</dbReference>